<dbReference type="RefSeq" id="WP_144449365.1">
    <property type="nucleotide sequence ID" value="NZ_VLKZ01000002.1"/>
</dbReference>
<accession>A0A562QRG9</accession>
<dbReference type="InterPro" id="IPR041657">
    <property type="entry name" value="HTH_17"/>
</dbReference>
<name>A0A562QRG9_9BACI</name>
<keyword evidence="3" id="KW-1185">Reference proteome</keyword>
<dbReference type="Pfam" id="PF12728">
    <property type="entry name" value="HTH_17"/>
    <property type="match status" value="1"/>
</dbReference>
<feature type="domain" description="Helix-turn-helix" evidence="1">
    <location>
        <begin position="11"/>
        <end position="57"/>
    </location>
</feature>
<organism evidence="2 3">
    <name type="scientific">Halalkalibacter nanhaiisediminis</name>
    <dbReference type="NCBI Taxonomy" id="688079"/>
    <lineage>
        <taxon>Bacteria</taxon>
        <taxon>Bacillati</taxon>
        <taxon>Bacillota</taxon>
        <taxon>Bacilli</taxon>
        <taxon>Bacillales</taxon>
        <taxon>Bacillaceae</taxon>
        <taxon>Halalkalibacter</taxon>
    </lineage>
</organism>
<evidence type="ECO:0000313" key="2">
    <source>
        <dbReference type="EMBL" id="TWI59295.1"/>
    </source>
</evidence>
<evidence type="ECO:0000259" key="1">
    <source>
        <dbReference type="Pfam" id="PF12728"/>
    </source>
</evidence>
<dbReference type="Gene3D" id="3.90.105.50">
    <property type="match status" value="1"/>
</dbReference>
<proteinExistence type="predicted"/>
<reference evidence="2 3" key="1">
    <citation type="journal article" date="2015" name="Stand. Genomic Sci.">
        <title>Genomic Encyclopedia of Bacterial and Archaeal Type Strains, Phase III: the genomes of soil and plant-associated and newly described type strains.</title>
        <authorList>
            <person name="Whitman W.B."/>
            <person name="Woyke T."/>
            <person name="Klenk H.P."/>
            <person name="Zhou Y."/>
            <person name="Lilburn T.G."/>
            <person name="Beck B.J."/>
            <person name="De Vos P."/>
            <person name="Vandamme P."/>
            <person name="Eisen J.A."/>
            <person name="Garrity G."/>
            <person name="Hugenholtz P."/>
            <person name="Kyrpides N.C."/>
        </authorList>
    </citation>
    <scope>NUCLEOTIDE SEQUENCE [LARGE SCALE GENOMIC DNA]</scope>
    <source>
        <strain evidence="2 3">CGMCC 1.10116</strain>
    </source>
</reference>
<dbReference type="AlphaFoldDB" id="A0A562QRG9"/>
<protein>
    <submittedName>
        <fullName evidence="2">Excisionase family DNA binding protein</fullName>
    </submittedName>
</protein>
<dbReference type="Proteomes" id="UP000315711">
    <property type="component" value="Unassembled WGS sequence"/>
</dbReference>
<sequence>MRRIVELNDILTVKDIEKFLDIGRGKAYDLVHSKQFHVVRVGSRILIPKRSFLSWLKGPY</sequence>
<gene>
    <name evidence="2" type="ORF">IQ10_01011</name>
</gene>
<dbReference type="EMBL" id="VLKZ01000002">
    <property type="protein sequence ID" value="TWI59295.1"/>
    <property type="molecule type" value="Genomic_DNA"/>
</dbReference>
<comment type="caution">
    <text evidence="2">The sequence shown here is derived from an EMBL/GenBank/DDBJ whole genome shotgun (WGS) entry which is preliminary data.</text>
</comment>
<evidence type="ECO:0000313" key="3">
    <source>
        <dbReference type="Proteomes" id="UP000315711"/>
    </source>
</evidence>
<dbReference type="OrthoDB" id="122388at2"/>
<dbReference type="InterPro" id="IPR038148">
    <property type="entry name" value="Tn1545/Tn916_Xis"/>
</dbReference>